<organism evidence="1 2">
    <name type="scientific">Rhynchophorus ferrugineus</name>
    <name type="common">Red palm weevil</name>
    <name type="synonym">Curculio ferrugineus</name>
    <dbReference type="NCBI Taxonomy" id="354439"/>
    <lineage>
        <taxon>Eukaryota</taxon>
        <taxon>Metazoa</taxon>
        <taxon>Ecdysozoa</taxon>
        <taxon>Arthropoda</taxon>
        <taxon>Hexapoda</taxon>
        <taxon>Insecta</taxon>
        <taxon>Pterygota</taxon>
        <taxon>Neoptera</taxon>
        <taxon>Endopterygota</taxon>
        <taxon>Coleoptera</taxon>
        <taxon>Polyphaga</taxon>
        <taxon>Cucujiformia</taxon>
        <taxon>Curculionidae</taxon>
        <taxon>Dryophthorinae</taxon>
        <taxon>Rhynchophorus</taxon>
    </lineage>
</organism>
<protein>
    <submittedName>
        <fullName evidence="1">Uncharacterized protein</fullName>
    </submittedName>
</protein>
<evidence type="ECO:0000313" key="2">
    <source>
        <dbReference type="Proteomes" id="UP000625711"/>
    </source>
</evidence>
<dbReference type="AlphaFoldDB" id="A0A834MAW5"/>
<keyword evidence="2" id="KW-1185">Reference proteome</keyword>
<accession>A0A834MAW5</accession>
<gene>
    <name evidence="1" type="ORF">GWI33_008588</name>
</gene>
<comment type="caution">
    <text evidence="1">The sequence shown here is derived from an EMBL/GenBank/DDBJ whole genome shotgun (WGS) entry which is preliminary data.</text>
</comment>
<sequence>MNFTLEVHYISIIRRYYESYFLRLRKKAHHKRFGITDGSEYQVPLEYRPVIELEERRLSFPTLFQNSLEEKLWMRLLGKVDQEPDLALLMVFLAKAPLCLKTIKFSNIGEDLKRDSARFLSLITWVPCPLHQGIGLCGG</sequence>
<reference evidence="1" key="1">
    <citation type="submission" date="2020-08" db="EMBL/GenBank/DDBJ databases">
        <title>Genome sequencing and assembly of the red palm weevil Rhynchophorus ferrugineus.</title>
        <authorList>
            <person name="Dias G.B."/>
            <person name="Bergman C.M."/>
            <person name="Manee M."/>
        </authorList>
    </citation>
    <scope>NUCLEOTIDE SEQUENCE</scope>
    <source>
        <strain evidence="1">AA-2017</strain>
        <tissue evidence="1">Whole larva</tissue>
    </source>
</reference>
<dbReference type="Proteomes" id="UP000625711">
    <property type="component" value="Unassembled WGS sequence"/>
</dbReference>
<proteinExistence type="predicted"/>
<evidence type="ECO:0000313" key="1">
    <source>
        <dbReference type="EMBL" id="KAF7278231.1"/>
    </source>
</evidence>
<dbReference type="EMBL" id="JAACXV010000404">
    <property type="protein sequence ID" value="KAF7278231.1"/>
    <property type="molecule type" value="Genomic_DNA"/>
</dbReference>
<name>A0A834MAW5_RHYFE</name>